<dbReference type="PANTHER" id="PTHR10366:SF564">
    <property type="entry name" value="STEROL-4-ALPHA-CARBOXYLATE 3-DEHYDROGENASE, DECARBOXYLATING"/>
    <property type="match status" value="1"/>
</dbReference>
<dbReference type="InterPro" id="IPR036291">
    <property type="entry name" value="NAD(P)-bd_dom_sf"/>
</dbReference>
<dbReference type="PANTHER" id="PTHR10366">
    <property type="entry name" value="NAD DEPENDENT EPIMERASE/DEHYDRATASE"/>
    <property type="match status" value="1"/>
</dbReference>
<comment type="similarity">
    <text evidence="2">Belongs to the NAD(P)-dependent epimerase/dehydratase family. Dihydroflavonol-4-reductase subfamily.</text>
</comment>
<dbReference type="Gene3D" id="3.40.50.720">
    <property type="entry name" value="NAD(P)-binding Rossmann-like Domain"/>
    <property type="match status" value="1"/>
</dbReference>
<dbReference type="InterPro" id="IPR050425">
    <property type="entry name" value="NAD(P)_dehydrat-like"/>
</dbReference>
<evidence type="ECO:0000259" key="3">
    <source>
        <dbReference type="Pfam" id="PF01073"/>
    </source>
</evidence>
<dbReference type="RefSeq" id="XP_046076799.1">
    <property type="nucleotide sequence ID" value="XM_046210595.1"/>
</dbReference>
<dbReference type="CDD" id="cd05227">
    <property type="entry name" value="AR_SDR_e"/>
    <property type="match status" value="1"/>
</dbReference>
<evidence type="ECO:0000313" key="5">
    <source>
        <dbReference type="Proteomes" id="UP001201262"/>
    </source>
</evidence>
<keyword evidence="1" id="KW-0560">Oxidoreductase</keyword>
<feature type="domain" description="3-beta hydroxysteroid dehydrogenase/isomerase" evidence="3">
    <location>
        <begin position="11"/>
        <end position="139"/>
    </location>
</feature>
<dbReference type="GeneID" id="70240882"/>
<dbReference type="GO" id="GO:0016616">
    <property type="term" value="F:oxidoreductase activity, acting on the CH-OH group of donors, NAD or NADP as acceptor"/>
    <property type="evidence" value="ECO:0007669"/>
    <property type="project" value="InterPro"/>
</dbReference>
<evidence type="ECO:0000313" key="4">
    <source>
        <dbReference type="EMBL" id="KAH8703781.1"/>
    </source>
</evidence>
<dbReference type="Pfam" id="PF01073">
    <property type="entry name" value="3Beta_HSD"/>
    <property type="match status" value="1"/>
</dbReference>
<protein>
    <recommendedName>
        <fullName evidence="3">3-beta hydroxysteroid dehydrogenase/isomerase domain-containing protein</fullName>
    </recommendedName>
</protein>
<dbReference type="AlphaFoldDB" id="A0AAD4KYA6"/>
<name>A0AAD4KYA6_9EURO</name>
<gene>
    <name evidence="4" type="ORF">BGW36DRAFT_288607</name>
</gene>
<keyword evidence="5" id="KW-1185">Reference proteome</keyword>
<dbReference type="SUPFAM" id="SSF51735">
    <property type="entry name" value="NAD(P)-binding Rossmann-fold domains"/>
    <property type="match status" value="1"/>
</dbReference>
<organism evidence="4 5">
    <name type="scientific">Talaromyces proteolyticus</name>
    <dbReference type="NCBI Taxonomy" id="1131652"/>
    <lineage>
        <taxon>Eukaryota</taxon>
        <taxon>Fungi</taxon>
        <taxon>Dikarya</taxon>
        <taxon>Ascomycota</taxon>
        <taxon>Pezizomycotina</taxon>
        <taxon>Eurotiomycetes</taxon>
        <taxon>Eurotiomycetidae</taxon>
        <taxon>Eurotiales</taxon>
        <taxon>Trichocomaceae</taxon>
        <taxon>Talaromyces</taxon>
        <taxon>Talaromyces sect. Bacilispori</taxon>
    </lineage>
</organism>
<evidence type="ECO:0000256" key="1">
    <source>
        <dbReference type="ARBA" id="ARBA00023002"/>
    </source>
</evidence>
<accession>A0AAD4KYA6</accession>
<sequence length="351" mass="38764">MSDFISTDLILVTGGNGHVAQHVVDQLLRQQGQPRVRATVRSEASAKQIKDYFAPDLSSGHLSVVLVPDIVAEGAFDEALKGVTHVAHVASPLALGIDNVEADLLKPAIEGTVGIIRAAVKFPSIRSMVITGSFLSAFDPAHSLRPGYTYTPDDWNPISYSEASSQELDLTRWEPIWRPLITYMASKKLAEEAVWKARDTIKPRFDISVVLPAYIGGPSVLPLQRGTQSGSLSVQVLWQAVTEERLPPVDYPYWVDVRDVAKVHIQALLHPEADGKRFILATRGVTYSDIAEIARKHFPQLHSSTEQQSNVEFYKVDSSKSLRILNLGPWIPLEKMIVDTISQLLDTKVTN</sequence>
<proteinExistence type="inferred from homology"/>
<comment type="caution">
    <text evidence="4">The sequence shown here is derived from an EMBL/GenBank/DDBJ whole genome shotgun (WGS) entry which is preliminary data.</text>
</comment>
<reference evidence="4" key="1">
    <citation type="submission" date="2021-12" db="EMBL/GenBank/DDBJ databases">
        <title>Convergent genome expansion in fungi linked to evolution of root-endophyte symbiosis.</title>
        <authorList>
            <consortium name="DOE Joint Genome Institute"/>
            <person name="Ke Y.-H."/>
            <person name="Bonito G."/>
            <person name="Liao H.-L."/>
            <person name="Looney B."/>
            <person name="Rojas-Flechas A."/>
            <person name="Nash J."/>
            <person name="Hameed K."/>
            <person name="Schadt C."/>
            <person name="Martin F."/>
            <person name="Crous P.W."/>
            <person name="Miettinen O."/>
            <person name="Magnuson J.K."/>
            <person name="Labbe J."/>
            <person name="Jacobson D."/>
            <person name="Doktycz M.J."/>
            <person name="Veneault-Fourrey C."/>
            <person name="Kuo A."/>
            <person name="Mondo S."/>
            <person name="Calhoun S."/>
            <person name="Riley R."/>
            <person name="Ohm R."/>
            <person name="LaButti K."/>
            <person name="Andreopoulos B."/>
            <person name="Pangilinan J."/>
            <person name="Nolan M."/>
            <person name="Tritt A."/>
            <person name="Clum A."/>
            <person name="Lipzen A."/>
            <person name="Daum C."/>
            <person name="Barry K."/>
            <person name="Grigoriev I.V."/>
            <person name="Vilgalys R."/>
        </authorList>
    </citation>
    <scope>NUCLEOTIDE SEQUENCE</scope>
    <source>
        <strain evidence="4">PMI_201</strain>
    </source>
</reference>
<dbReference type="Proteomes" id="UP001201262">
    <property type="component" value="Unassembled WGS sequence"/>
</dbReference>
<dbReference type="GO" id="GO:0006694">
    <property type="term" value="P:steroid biosynthetic process"/>
    <property type="evidence" value="ECO:0007669"/>
    <property type="project" value="InterPro"/>
</dbReference>
<dbReference type="EMBL" id="JAJTJA010000002">
    <property type="protein sequence ID" value="KAH8703781.1"/>
    <property type="molecule type" value="Genomic_DNA"/>
</dbReference>
<evidence type="ECO:0000256" key="2">
    <source>
        <dbReference type="ARBA" id="ARBA00023445"/>
    </source>
</evidence>
<dbReference type="InterPro" id="IPR002225">
    <property type="entry name" value="3Beta_OHSteriod_DH/Estase"/>
</dbReference>